<gene>
    <name evidence="2" type="ORF">SAMN05660313_01698</name>
</gene>
<dbReference type="Proteomes" id="UP000183257">
    <property type="component" value="Unassembled WGS sequence"/>
</dbReference>
<accession>A0A1K1P933</accession>
<sequence>MRIILTFVLLVFFQLVKAQDSNYQSLLITPNLTKNANAVVRLDEMNIHIISKTKMTVALKRVVTVLNKYGANSTHTYIGYDDDRKINSLQAIVYNQLGKQIDKFREKDFTDVSAVDGSTLYSDSRVKYLDYTAISYPYTVEFTYEYTTSNTGELSPSWYFLDGFYTSMEKSKYTVIYDSEDLKPEIKEVNIEGVDVKKTVNPGISTYVASNIVALKKESLSPSFTKIAPKLLIRPVNFTYGGYYASIHNWQDLGKWMYSKLLVDRDELLESTKDVIRSLTKDATTDIEKARIVYKYVQENTRYISVQVGIGGMQPIAAIDVDRVKYGDCKGLSNYTMALLDVVGVTAYYTHVEAGNDKVDFKKDFASLADGNHVILAVESNGKYYWIDCTSQIHPFGFLGDFTDGRLVHVIKPDGGELVQTQAYLNEDNYQKTNANVVLNNKGDLSADLELVTKGIQYDNRFSLEVKNSDDVHKHYKSYWSYINNLNVGKYSFNNNVDDIAFTEKLGVKATNYSSISGERILFVPNVFNKNNNVPDRVRTRKLPFEVQRGYLDEDEFVISIPSDYKVEAMPNATNVDNEFGTYKTSLQLSVDEMSITYKRTLLIKEGFYSKEKYNSYRDFRKKISLTDNAKIVLVKK</sequence>
<dbReference type="EMBL" id="FPIY01000002">
    <property type="protein sequence ID" value="SFW44092.1"/>
    <property type="molecule type" value="Genomic_DNA"/>
</dbReference>
<name>A0A1K1P933_9FLAO</name>
<evidence type="ECO:0000259" key="1">
    <source>
        <dbReference type="Pfam" id="PF12969"/>
    </source>
</evidence>
<reference evidence="3" key="1">
    <citation type="submission" date="2016-11" db="EMBL/GenBank/DDBJ databases">
        <authorList>
            <person name="Varghese N."/>
            <person name="Submissions S."/>
        </authorList>
    </citation>
    <scope>NUCLEOTIDE SEQUENCE [LARGE SCALE GENOMIC DNA]</scope>
    <source>
        <strain evidence="3">DSM 24786</strain>
    </source>
</reference>
<dbReference type="Gene3D" id="2.60.40.3140">
    <property type="match status" value="1"/>
</dbReference>
<dbReference type="Gene3D" id="2.60.120.1130">
    <property type="match status" value="1"/>
</dbReference>
<evidence type="ECO:0000313" key="3">
    <source>
        <dbReference type="Proteomes" id="UP000183257"/>
    </source>
</evidence>
<keyword evidence="3" id="KW-1185">Reference proteome</keyword>
<dbReference type="SUPFAM" id="SSF54001">
    <property type="entry name" value="Cysteine proteinases"/>
    <property type="match status" value="1"/>
</dbReference>
<dbReference type="AlphaFoldDB" id="A0A1K1P933"/>
<dbReference type="RefSeq" id="WP_072303350.1">
    <property type="nucleotide sequence ID" value="NZ_FPIY01000002.1"/>
</dbReference>
<dbReference type="InterPro" id="IPR024618">
    <property type="entry name" value="DUF3857"/>
</dbReference>
<dbReference type="Pfam" id="PF12969">
    <property type="entry name" value="DUF3857"/>
    <property type="match status" value="1"/>
</dbReference>
<dbReference type="STRING" id="76595.SAMN05660313_01698"/>
<evidence type="ECO:0000313" key="2">
    <source>
        <dbReference type="EMBL" id="SFW44092.1"/>
    </source>
</evidence>
<proteinExistence type="predicted"/>
<organism evidence="2 3">
    <name type="scientific">Cellulophaga fucicola</name>
    <dbReference type="NCBI Taxonomy" id="76595"/>
    <lineage>
        <taxon>Bacteria</taxon>
        <taxon>Pseudomonadati</taxon>
        <taxon>Bacteroidota</taxon>
        <taxon>Flavobacteriia</taxon>
        <taxon>Flavobacteriales</taxon>
        <taxon>Flavobacteriaceae</taxon>
        <taxon>Cellulophaga</taxon>
    </lineage>
</organism>
<protein>
    <recommendedName>
        <fullName evidence="1">DUF3857 domain-containing protein</fullName>
    </recommendedName>
</protein>
<dbReference type="Gene3D" id="3.10.620.30">
    <property type="match status" value="1"/>
</dbReference>
<feature type="domain" description="DUF3857" evidence="1">
    <location>
        <begin position="55"/>
        <end position="207"/>
    </location>
</feature>
<dbReference type="InterPro" id="IPR038765">
    <property type="entry name" value="Papain-like_cys_pep_sf"/>
</dbReference>
<dbReference type="OrthoDB" id="8595007at2"/>